<accession>A0A7S8ECY7</accession>
<dbReference type="RefSeq" id="WP_195172622.1">
    <property type="nucleotide sequence ID" value="NZ_CP062983.1"/>
</dbReference>
<gene>
    <name evidence="3" type="ORF">G4Y79_09335</name>
</gene>
<evidence type="ECO:0000259" key="2">
    <source>
        <dbReference type="Pfam" id="PF00144"/>
    </source>
</evidence>
<feature type="signal peptide" evidence="1">
    <location>
        <begin position="1"/>
        <end position="24"/>
    </location>
</feature>
<sequence length="382" mass="41733">MRYRTVLNFTIILVIVMSGLVATAQDSPQAFPPEVITEIQAEMNDLTESGFPPGMVVWIDAPEYQFAGASGAADLMGDMPMTPEGAFRIGSITKMFTATVIIQLAEDGILTLDDPLAQWLPDVAEQLPHGDEITLRHLLTHTSGIFSLVEHENYYADLFTEATIDETSGIVTLDCIQRDPNDTLARYVYDKDAYFEPDEGWYYSNTNYTLLGMVIEEAADMPLAEAYQTHIYEPLGMESTFLDCYEDALADVVHGYTGAGDTMADITELHESIGWSAGGLVSTAPDLIAFARGLFGGALFDDPESLAAMTTPAPGTSYGLGITFNERYMGHTGYIAGFRSVLSYAPEFDTVVVMLYNNDAADPEQSLSDVLNPILPLLQVED</sequence>
<feature type="domain" description="Beta-lactamase-related" evidence="2">
    <location>
        <begin position="63"/>
        <end position="361"/>
    </location>
</feature>
<proteinExistence type="predicted"/>
<dbReference type="SUPFAM" id="SSF56601">
    <property type="entry name" value="beta-lactamase/transpeptidase-like"/>
    <property type="match status" value="1"/>
</dbReference>
<keyword evidence="1" id="KW-0732">Signal</keyword>
<feature type="chain" id="PRO_5032857852" evidence="1">
    <location>
        <begin position="25"/>
        <end position="382"/>
    </location>
</feature>
<dbReference type="PANTHER" id="PTHR46825:SF9">
    <property type="entry name" value="BETA-LACTAMASE-RELATED DOMAIN-CONTAINING PROTEIN"/>
    <property type="match status" value="1"/>
</dbReference>
<dbReference type="AlphaFoldDB" id="A0A7S8ECY7"/>
<protein>
    <submittedName>
        <fullName evidence="3">Beta-lactamase family protein</fullName>
    </submittedName>
</protein>
<dbReference type="PANTHER" id="PTHR46825">
    <property type="entry name" value="D-ALANYL-D-ALANINE-CARBOXYPEPTIDASE/ENDOPEPTIDASE AMPH"/>
    <property type="match status" value="1"/>
</dbReference>
<organism evidence="3 4">
    <name type="scientific">Phototrophicus methaneseepsis</name>
    <dbReference type="NCBI Taxonomy" id="2710758"/>
    <lineage>
        <taxon>Bacteria</taxon>
        <taxon>Bacillati</taxon>
        <taxon>Chloroflexota</taxon>
        <taxon>Candidatus Thermofontia</taxon>
        <taxon>Phototrophicales</taxon>
        <taxon>Phototrophicaceae</taxon>
        <taxon>Phototrophicus</taxon>
    </lineage>
</organism>
<name>A0A7S8ECY7_9CHLR</name>
<keyword evidence="4" id="KW-1185">Reference proteome</keyword>
<evidence type="ECO:0000256" key="1">
    <source>
        <dbReference type="SAM" id="SignalP"/>
    </source>
</evidence>
<evidence type="ECO:0000313" key="3">
    <source>
        <dbReference type="EMBL" id="QPC84559.1"/>
    </source>
</evidence>
<reference evidence="3 4" key="1">
    <citation type="submission" date="2020-02" db="EMBL/GenBank/DDBJ databases">
        <authorList>
            <person name="Zheng R.K."/>
            <person name="Sun C.M."/>
        </authorList>
    </citation>
    <scope>NUCLEOTIDE SEQUENCE [LARGE SCALE GENOMIC DNA]</scope>
    <source>
        <strain evidence="4">rifampicinis</strain>
    </source>
</reference>
<dbReference type="Proteomes" id="UP000594468">
    <property type="component" value="Chromosome"/>
</dbReference>
<dbReference type="EMBL" id="CP062983">
    <property type="protein sequence ID" value="QPC84559.1"/>
    <property type="molecule type" value="Genomic_DNA"/>
</dbReference>
<dbReference type="InterPro" id="IPR050491">
    <property type="entry name" value="AmpC-like"/>
</dbReference>
<dbReference type="Gene3D" id="3.40.710.10">
    <property type="entry name" value="DD-peptidase/beta-lactamase superfamily"/>
    <property type="match status" value="1"/>
</dbReference>
<evidence type="ECO:0000313" key="4">
    <source>
        <dbReference type="Proteomes" id="UP000594468"/>
    </source>
</evidence>
<dbReference type="InterPro" id="IPR012338">
    <property type="entry name" value="Beta-lactam/transpept-like"/>
</dbReference>
<dbReference type="InterPro" id="IPR001466">
    <property type="entry name" value="Beta-lactam-related"/>
</dbReference>
<dbReference type="KEGG" id="pmet:G4Y79_09335"/>
<dbReference type="Pfam" id="PF00144">
    <property type="entry name" value="Beta-lactamase"/>
    <property type="match status" value="1"/>
</dbReference>